<organism evidence="2">
    <name type="scientific">marine sediment metagenome</name>
    <dbReference type="NCBI Taxonomy" id="412755"/>
    <lineage>
        <taxon>unclassified sequences</taxon>
        <taxon>metagenomes</taxon>
        <taxon>ecological metagenomes</taxon>
    </lineage>
</organism>
<proteinExistence type="predicted"/>
<evidence type="ECO:0000256" key="1">
    <source>
        <dbReference type="SAM" id="MobiDB-lite"/>
    </source>
</evidence>
<sequence>MGKLNDSYTTGTTTDNTSNAGTLYIDLDTILTSSINFIRTS</sequence>
<name>X1GX09_9ZZZZ</name>
<gene>
    <name evidence="2" type="ORF">S03H2_29360</name>
</gene>
<dbReference type="EMBL" id="BARU01017717">
    <property type="protein sequence ID" value="GAH61702.1"/>
    <property type="molecule type" value="Genomic_DNA"/>
</dbReference>
<dbReference type="AlphaFoldDB" id="X1GX09"/>
<feature type="region of interest" description="Disordered" evidence="1">
    <location>
        <begin position="1"/>
        <end position="20"/>
    </location>
</feature>
<evidence type="ECO:0000313" key="2">
    <source>
        <dbReference type="EMBL" id="GAH61702.1"/>
    </source>
</evidence>
<reference evidence="2" key="1">
    <citation type="journal article" date="2014" name="Front. Microbiol.">
        <title>High frequency of phylogenetically diverse reductive dehalogenase-homologous genes in deep subseafloor sedimentary metagenomes.</title>
        <authorList>
            <person name="Kawai M."/>
            <person name="Futagami T."/>
            <person name="Toyoda A."/>
            <person name="Takaki Y."/>
            <person name="Nishi S."/>
            <person name="Hori S."/>
            <person name="Arai W."/>
            <person name="Tsubouchi T."/>
            <person name="Morono Y."/>
            <person name="Uchiyama I."/>
            <person name="Ito T."/>
            <person name="Fujiyama A."/>
            <person name="Inagaki F."/>
            <person name="Takami H."/>
        </authorList>
    </citation>
    <scope>NUCLEOTIDE SEQUENCE</scope>
    <source>
        <strain evidence="2">Expedition CK06-06</strain>
    </source>
</reference>
<comment type="caution">
    <text evidence="2">The sequence shown here is derived from an EMBL/GenBank/DDBJ whole genome shotgun (WGS) entry which is preliminary data.</text>
</comment>
<accession>X1GX09</accession>
<protein>
    <submittedName>
        <fullName evidence="2">Uncharacterized protein</fullName>
    </submittedName>
</protein>